<comment type="caution">
    <text evidence="1">The sequence shown here is derived from an EMBL/GenBank/DDBJ whole genome shotgun (WGS) entry which is preliminary data.</text>
</comment>
<name>A0ABS9URD0_9BACT</name>
<dbReference type="Proteomes" id="UP001165488">
    <property type="component" value="Unassembled WGS sequence"/>
</dbReference>
<protein>
    <submittedName>
        <fullName evidence="1">DUF5908 family protein</fullName>
    </submittedName>
</protein>
<reference evidence="1" key="1">
    <citation type="submission" date="2022-03" db="EMBL/GenBank/DDBJ databases">
        <title>De novo assembled genomes of Belliella spp. (Cyclobacteriaceae) strains.</title>
        <authorList>
            <person name="Szabo A."/>
            <person name="Korponai K."/>
            <person name="Felfoldi T."/>
        </authorList>
    </citation>
    <scope>NUCLEOTIDE SEQUENCE</scope>
    <source>
        <strain evidence="1">DSM 107340</strain>
    </source>
</reference>
<dbReference type="InterPro" id="IPR045459">
    <property type="entry name" value="DUF5908"/>
</dbReference>
<organism evidence="1 2">
    <name type="scientific">Belliella calami</name>
    <dbReference type="NCBI Taxonomy" id="2923436"/>
    <lineage>
        <taxon>Bacteria</taxon>
        <taxon>Pseudomonadati</taxon>
        <taxon>Bacteroidota</taxon>
        <taxon>Cytophagia</taxon>
        <taxon>Cytophagales</taxon>
        <taxon>Cyclobacteriaceae</taxon>
        <taxon>Belliella</taxon>
    </lineage>
</organism>
<keyword evidence="2" id="KW-1185">Reference proteome</keyword>
<proteinExistence type="predicted"/>
<evidence type="ECO:0000313" key="1">
    <source>
        <dbReference type="EMBL" id="MCH7399185.1"/>
    </source>
</evidence>
<dbReference type="Pfam" id="PF19265">
    <property type="entry name" value="DUF5908"/>
    <property type="match status" value="1"/>
</dbReference>
<evidence type="ECO:0000313" key="2">
    <source>
        <dbReference type="Proteomes" id="UP001165488"/>
    </source>
</evidence>
<accession>A0ABS9URD0</accession>
<dbReference type="EMBL" id="JAKZGS010000013">
    <property type="protein sequence ID" value="MCH7399185.1"/>
    <property type="molecule type" value="Genomic_DNA"/>
</dbReference>
<gene>
    <name evidence="1" type="ORF">MM236_14365</name>
</gene>
<dbReference type="RefSeq" id="WP_241275688.1">
    <property type="nucleotide sequence ID" value="NZ_JAKZGS010000013.1"/>
</dbReference>
<sequence>MPIEIRELHIKINVSPEKEKPKSKGANSNGEMVQEVVEAVLETLERKKER</sequence>